<evidence type="ECO:0000313" key="1">
    <source>
        <dbReference type="EMBL" id="PZD80592.1"/>
    </source>
</evidence>
<dbReference type="GeneID" id="65281601"/>
<accession>A0A2W1KE17</accession>
<dbReference type="InterPro" id="IPR027396">
    <property type="entry name" value="DsrEFH-like"/>
</dbReference>
<dbReference type="RefSeq" id="WP_012537253.1">
    <property type="nucleotide sequence ID" value="NZ_AP025160.1"/>
</dbReference>
<organism evidence="1 2">
    <name type="scientific">Acidithiobacillus ferrooxidans</name>
    <name type="common">Thiobacillus ferrooxidans</name>
    <dbReference type="NCBI Taxonomy" id="920"/>
    <lineage>
        <taxon>Bacteria</taxon>
        <taxon>Pseudomonadati</taxon>
        <taxon>Pseudomonadota</taxon>
        <taxon>Acidithiobacillia</taxon>
        <taxon>Acidithiobacillales</taxon>
        <taxon>Acidithiobacillaceae</taxon>
        <taxon>Acidithiobacillus</taxon>
    </lineage>
</organism>
<dbReference type="OMA" id="CHMNESD"/>
<dbReference type="SUPFAM" id="SSF75169">
    <property type="entry name" value="DsrEFH-like"/>
    <property type="match status" value="1"/>
</dbReference>
<dbReference type="Gene3D" id="3.40.1260.10">
    <property type="entry name" value="DsrEFH-like"/>
    <property type="match status" value="1"/>
</dbReference>
<reference evidence="1 2" key="1">
    <citation type="submission" date="2018-06" db="EMBL/GenBank/DDBJ databases">
        <title>Draft sequence of Acidithiobacillus ferrooxidans CCM 4253.</title>
        <authorList>
            <person name="Moya-Beltran A."/>
            <person name="Castro M."/>
            <person name="Covarrubias P.C."/>
            <person name="Issotta F."/>
            <person name="Janiczek O."/>
            <person name="Mandl M."/>
            <person name="Kucera J."/>
            <person name="Quatrini R."/>
        </authorList>
    </citation>
    <scope>NUCLEOTIDE SEQUENCE [LARGE SCALE GENOMIC DNA]</scope>
    <source>
        <strain evidence="1 2">CCM 4253</strain>
    </source>
</reference>
<dbReference type="Proteomes" id="UP000248886">
    <property type="component" value="Unassembled WGS sequence"/>
</dbReference>
<dbReference type="PANTHER" id="PTHR34655:SF2">
    <property type="entry name" value="PEROXIREDOXIN FAMILY PROTEIN"/>
    <property type="match status" value="1"/>
</dbReference>
<dbReference type="InterPro" id="IPR003787">
    <property type="entry name" value="Sulphur_relay_DsrE/F-like"/>
</dbReference>
<gene>
    <name evidence="1" type="ORF">DN052_09095</name>
</gene>
<sequence>MSDYHYLEDQGEKSVVIVMTSGPSTAHRCATPFYLGALLSSMDAEVKIFCTMEAVRLMQTGVAENLSAMAGGKRIIDFIRDAKNAGVEIQVCRPALPGYEIEADNLIDEVDAVASAGDLADLILSVDRLLFF</sequence>
<name>A0A2W1KE17_ACIFR</name>
<evidence type="ECO:0000313" key="2">
    <source>
        <dbReference type="Proteomes" id="UP000248886"/>
    </source>
</evidence>
<comment type="caution">
    <text evidence="1">The sequence shown here is derived from an EMBL/GenBank/DDBJ whole genome shotgun (WGS) entry which is preliminary data.</text>
</comment>
<dbReference type="OrthoDB" id="4773517at2"/>
<dbReference type="EMBL" id="QKQP01000005">
    <property type="protein sequence ID" value="PZD80592.1"/>
    <property type="molecule type" value="Genomic_DNA"/>
</dbReference>
<protein>
    <submittedName>
        <fullName evidence="1">Sulfur reduction protein DsrE</fullName>
    </submittedName>
</protein>
<proteinExistence type="predicted"/>
<dbReference type="AlphaFoldDB" id="A0A2W1KE17"/>
<dbReference type="Pfam" id="PF02635">
    <property type="entry name" value="DsrE"/>
    <property type="match status" value="1"/>
</dbReference>
<dbReference type="PANTHER" id="PTHR34655">
    <property type="entry name" value="CONSERVED WITHIN P. AEROPHILUM"/>
    <property type="match status" value="1"/>
</dbReference>